<evidence type="ECO:0008006" key="3">
    <source>
        <dbReference type="Google" id="ProtNLM"/>
    </source>
</evidence>
<dbReference type="Pfam" id="PF09656">
    <property type="entry name" value="PGPGW"/>
    <property type="match status" value="1"/>
</dbReference>
<feature type="transmembrane region" description="Helical" evidence="1">
    <location>
        <begin position="20"/>
        <end position="45"/>
    </location>
</feature>
<dbReference type="AlphaFoldDB" id="Q6Q945"/>
<feature type="transmembrane region" description="Helical" evidence="1">
    <location>
        <begin position="66"/>
        <end position="89"/>
    </location>
</feature>
<reference evidence="2" key="1">
    <citation type="journal article" date="2004" name="Environ. Microbiol.">
        <title>Different SAR86 subgroups harbour divergent proteorhodopsins.</title>
        <authorList>
            <person name="Sabehi G."/>
            <person name="Beja O."/>
            <person name="Suzuki M.T."/>
            <person name="Preston C.M."/>
            <person name="DeLong E.F."/>
        </authorList>
    </citation>
    <scope>NUCLEOTIDE SEQUENCE</scope>
</reference>
<keyword evidence="1" id="KW-0812">Transmembrane</keyword>
<organism evidence="2">
    <name type="scientific">uncultured marine gamma proteobacterium EBAC20E09</name>
    <dbReference type="NCBI Taxonomy" id="266134"/>
    <lineage>
        <taxon>Bacteria</taxon>
        <taxon>Pseudomonadati</taxon>
        <taxon>Pseudomonadota</taxon>
        <taxon>Gammaproteobacteria</taxon>
        <taxon>SAR86 cluster</taxon>
        <taxon>environmental samples</taxon>
    </lineage>
</organism>
<protein>
    <recommendedName>
        <fullName evidence="3">Transmembrane protein</fullName>
    </recommendedName>
</protein>
<gene>
    <name evidence="2" type="ORF">Red20E09_19</name>
</gene>
<dbReference type="InterPro" id="IPR019099">
    <property type="entry name" value="Uncharacterised_PGPGW_TM"/>
</dbReference>
<accession>Q6Q945</accession>
<evidence type="ECO:0000313" key="2">
    <source>
        <dbReference type="EMBL" id="AAS73055.1"/>
    </source>
</evidence>
<dbReference type="EMBL" id="AY552545">
    <property type="protein sequence ID" value="AAS73055.1"/>
    <property type="molecule type" value="Genomic_DNA"/>
</dbReference>
<reference evidence="2" key="2">
    <citation type="submission" date="2005-12" db="EMBL/GenBank/DDBJ databases">
        <authorList>
            <person name="Sabehi G."/>
            <person name="Beja O."/>
        </authorList>
    </citation>
    <scope>NUCLEOTIDE SEQUENCE</scope>
</reference>
<proteinExistence type="predicted"/>
<keyword evidence="1" id="KW-1133">Transmembrane helix</keyword>
<evidence type="ECO:0000256" key="1">
    <source>
        <dbReference type="SAM" id="Phobius"/>
    </source>
</evidence>
<keyword evidence="1" id="KW-0472">Membrane</keyword>
<name>Q6Q945_9GAMM</name>
<feature type="transmembrane region" description="Helical" evidence="1">
    <location>
        <begin position="95"/>
        <end position="113"/>
    </location>
</feature>
<sequence>MENQIIKNIQNLFSDYYDFFFWLGVASSIIFIVSLLSIGWLVSLIPNDYFINRKESKFKLNYPVTWIVYTIIKNIFGYILILGGILMLILPGQGLLTIFIGLMFSNYPGKYLIEKKIIATPKILKSINWLRKKSDEPPLIV</sequence>